<dbReference type="AlphaFoldDB" id="A0A2P2R3C3"/>
<evidence type="ECO:0000313" key="1">
    <source>
        <dbReference type="EMBL" id="MBX73634.1"/>
    </source>
</evidence>
<sequence length="49" mass="5661">MVCLLSLSLSFFFLNLKMSMHSILPFLGSVRLQDCDIFMAFLLLILLQH</sequence>
<accession>A0A2P2R3C3</accession>
<name>A0A2P2R3C3_RHIMU</name>
<proteinExistence type="predicted"/>
<organism evidence="1">
    <name type="scientific">Rhizophora mucronata</name>
    <name type="common">Asiatic mangrove</name>
    <dbReference type="NCBI Taxonomy" id="61149"/>
    <lineage>
        <taxon>Eukaryota</taxon>
        <taxon>Viridiplantae</taxon>
        <taxon>Streptophyta</taxon>
        <taxon>Embryophyta</taxon>
        <taxon>Tracheophyta</taxon>
        <taxon>Spermatophyta</taxon>
        <taxon>Magnoliopsida</taxon>
        <taxon>eudicotyledons</taxon>
        <taxon>Gunneridae</taxon>
        <taxon>Pentapetalae</taxon>
        <taxon>rosids</taxon>
        <taxon>fabids</taxon>
        <taxon>Malpighiales</taxon>
        <taxon>Rhizophoraceae</taxon>
        <taxon>Rhizophora</taxon>
    </lineage>
</organism>
<protein>
    <submittedName>
        <fullName evidence="1">Uncharacterized protein</fullName>
    </submittedName>
</protein>
<dbReference type="EMBL" id="GGEC01093150">
    <property type="protein sequence ID" value="MBX73634.1"/>
    <property type="molecule type" value="Transcribed_RNA"/>
</dbReference>
<reference evidence="1" key="1">
    <citation type="submission" date="2018-02" db="EMBL/GenBank/DDBJ databases">
        <title>Rhizophora mucronata_Transcriptome.</title>
        <authorList>
            <person name="Meera S.P."/>
            <person name="Sreeshan A."/>
            <person name="Augustine A."/>
        </authorList>
    </citation>
    <scope>NUCLEOTIDE SEQUENCE</scope>
    <source>
        <tissue evidence="1">Leaf</tissue>
    </source>
</reference>